<dbReference type="PANTHER" id="PTHR43433:SF10">
    <property type="entry name" value="AB HYDROLASE-1 DOMAIN-CONTAINING PROTEIN"/>
    <property type="match status" value="1"/>
</dbReference>
<dbReference type="OrthoDB" id="435520at2759"/>
<accession>A0A0C9M3N8</accession>
<feature type="domain" description="AB hydrolase-1" evidence="2">
    <location>
        <begin position="175"/>
        <end position="409"/>
    </location>
</feature>
<feature type="compositionally biased region" description="Polar residues" evidence="1">
    <location>
        <begin position="12"/>
        <end position="29"/>
    </location>
</feature>
<dbReference type="EMBL" id="DF836290">
    <property type="protein sequence ID" value="GAN00699.1"/>
    <property type="molecule type" value="Genomic_DNA"/>
</dbReference>
<dbReference type="Proteomes" id="UP000053815">
    <property type="component" value="Unassembled WGS sequence"/>
</dbReference>
<dbReference type="InterPro" id="IPR000073">
    <property type="entry name" value="AB_hydrolase_1"/>
</dbReference>
<dbReference type="AlphaFoldDB" id="A0A0C9M3N8"/>
<evidence type="ECO:0000313" key="4">
    <source>
        <dbReference type="Proteomes" id="UP000053815"/>
    </source>
</evidence>
<sequence length="427" mass="48487">MELNPPPVRLQGSRSTPTFSRKPFRQQTVPLPPLPKRQQSILSPPVKARPKTHIAINTRAASAPTLVPRVNVLREARLHQTFQYNAKSTGRLRSHRVGYAVYGPTHGHPVFVIGGYGCTRMVGIMFEELAFRYGLRMIWPERPGSITKECVRYGLSEECGSQEITALEWADVVIQLANDLHIRQFCIIAQSVGTVFALAIARKYPGHVLGPIYLISPWVSTQAANTFKWTRRLPAPLVAKTISLALDVMWMFNKGGNDSSTALEQEEDDALIQDTQRPRKNARHTMVAFEEDELLASLEDEVFDLPTDFPTNRPLRHFVRPRHMSLYLAMNKRRMSENYSQGQLCDVMVALEKYHLFGFNYADIKIPVSAVWGDKDGLIPPKAIDILATSLHDVRLKILESEGHDLVWKEGVMEWAMRGIAERWRQK</sequence>
<dbReference type="SUPFAM" id="SSF53474">
    <property type="entry name" value="alpha/beta-Hydrolases"/>
    <property type="match status" value="1"/>
</dbReference>
<evidence type="ECO:0000313" key="3">
    <source>
        <dbReference type="EMBL" id="GAN00699.1"/>
    </source>
</evidence>
<keyword evidence="4" id="KW-1185">Reference proteome</keyword>
<evidence type="ECO:0000256" key="1">
    <source>
        <dbReference type="SAM" id="MobiDB-lite"/>
    </source>
</evidence>
<name>A0A0C9M3N8_9FUNG</name>
<organism evidence="3">
    <name type="scientific">Mucor ambiguus</name>
    <dbReference type="NCBI Taxonomy" id="91626"/>
    <lineage>
        <taxon>Eukaryota</taxon>
        <taxon>Fungi</taxon>
        <taxon>Fungi incertae sedis</taxon>
        <taxon>Mucoromycota</taxon>
        <taxon>Mucoromycotina</taxon>
        <taxon>Mucoromycetes</taxon>
        <taxon>Mucorales</taxon>
        <taxon>Mucorineae</taxon>
        <taxon>Mucoraceae</taxon>
        <taxon>Mucor</taxon>
    </lineage>
</organism>
<dbReference type="Pfam" id="PF00561">
    <property type="entry name" value="Abhydrolase_1"/>
    <property type="match status" value="1"/>
</dbReference>
<dbReference type="PANTHER" id="PTHR43433">
    <property type="entry name" value="HYDROLASE, ALPHA/BETA FOLD FAMILY PROTEIN"/>
    <property type="match status" value="1"/>
</dbReference>
<evidence type="ECO:0000259" key="2">
    <source>
        <dbReference type="Pfam" id="PF00561"/>
    </source>
</evidence>
<dbReference type="STRING" id="91626.A0A0C9M3N8"/>
<reference evidence="3" key="1">
    <citation type="submission" date="2014-09" db="EMBL/GenBank/DDBJ databases">
        <title>Draft genome sequence of an oleaginous Mucoromycotina fungus Mucor ambiguus NBRC6742.</title>
        <authorList>
            <person name="Takeda I."/>
            <person name="Yamane N."/>
            <person name="Morita T."/>
            <person name="Tamano K."/>
            <person name="Machida M."/>
            <person name="Baker S."/>
            <person name="Koike H."/>
        </authorList>
    </citation>
    <scope>NUCLEOTIDE SEQUENCE</scope>
    <source>
        <strain evidence="3">NBRC 6742</strain>
    </source>
</reference>
<gene>
    <name evidence="3" type="ORF">MAM1_0001c00121</name>
</gene>
<dbReference type="InterPro" id="IPR029058">
    <property type="entry name" value="AB_hydrolase_fold"/>
</dbReference>
<proteinExistence type="predicted"/>
<dbReference type="InterPro" id="IPR050471">
    <property type="entry name" value="AB_hydrolase"/>
</dbReference>
<feature type="region of interest" description="Disordered" evidence="1">
    <location>
        <begin position="1"/>
        <end position="49"/>
    </location>
</feature>
<protein>
    <recommendedName>
        <fullName evidence="2">AB hydrolase-1 domain-containing protein</fullName>
    </recommendedName>
</protein>
<dbReference type="Gene3D" id="3.40.50.1820">
    <property type="entry name" value="alpha/beta hydrolase"/>
    <property type="match status" value="1"/>
</dbReference>